<evidence type="ECO:0000256" key="1">
    <source>
        <dbReference type="ARBA" id="ARBA00023015"/>
    </source>
</evidence>
<name>A0A158JPQ4_9BURK</name>
<sequence length="345" mass="36814">MAGKRVTISDVAKATGVSVGAVSRILNNDPTLNVREETKTHVRRTIAELGYSPNPQARGLRMSRSGTIAMIVPEINSPAFTAIILGAQKAARERGYSMLLGGIGEEGDDPQLPSRILARNQVDGFLISTGTQEKEQLAAVKTLGAPSVLVNRYLDESHPHVVLDDVRGVTAIVRHLIELGHKRIGFLGGLRRYLGTRRLAGYKAALKEAGLPFDPGLAIDSGYDRDGGERGASTLLSLANRPTAIFATNHLVAAGAIHEAHRQGFNVPKDLSVASFYDGPVAELLNPAVTSVLYPLDRLGYESVAMLVDILTGVTPATTSVIIPHDKIVVRASTGRAPTKISRRA</sequence>
<protein>
    <submittedName>
        <fullName evidence="5">LacI family transcription regulator</fullName>
    </submittedName>
</protein>
<gene>
    <name evidence="5" type="ORF">AWB69_08481</name>
</gene>
<dbReference type="PROSITE" id="PS00356">
    <property type="entry name" value="HTH_LACI_1"/>
    <property type="match status" value="1"/>
</dbReference>
<dbReference type="Gene3D" id="3.40.50.2300">
    <property type="match status" value="2"/>
</dbReference>
<dbReference type="Proteomes" id="UP000054683">
    <property type="component" value="Unassembled WGS sequence"/>
</dbReference>
<dbReference type="PROSITE" id="PS50932">
    <property type="entry name" value="HTH_LACI_2"/>
    <property type="match status" value="1"/>
</dbReference>
<evidence type="ECO:0000256" key="2">
    <source>
        <dbReference type="ARBA" id="ARBA00023125"/>
    </source>
</evidence>
<dbReference type="Gene3D" id="1.10.260.40">
    <property type="entry name" value="lambda repressor-like DNA-binding domains"/>
    <property type="match status" value="1"/>
</dbReference>
<proteinExistence type="predicted"/>
<reference evidence="5 6" key="1">
    <citation type="submission" date="2016-01" db="EMBL/GenBank/DDBJ databases">
        <authorList>
            <person name="Oliw E.H."/>
        </authorList>
    </citation>
    <scope>NUCLEOTIDE SEQUENCE [LARGE SCALE GENOMIC DNA]</scope>
    <source>
        <strain evidence="5">LMG 27134</strain>
    </source>
</reference>
<dbReference type="AlphaFoldDB" id="A0A158JPQ4"/>
<evidence type="ECO:0000256" key="3">
    <source>
        <dbReference type="ARBA" id="ARBA00023163"/>
    </source>
</evidence>
<dbReference type="GO" id="GO:0000976">
    <property type="term" value="F:transcription cis-regulatory region binding"/>
    <property type="evidence" value="ECO:0007669"/>
    <property type="project" value="TreeGrafter"/>
</dbReference>
<organism evidence="5 6">
    <name type="scientific">Caballeronia udeis</name>
    <dbReference type="NCBI Taxonomy" id="1232866"/>
    <lineage>
        <taxon>Bacteria</taxon>
        <taxon>Pseudomonadati</taxon>
        <taxon>Pseudomonadota</taxon>
        <taxon>Betaproteobacteria</taxon>
        <taxon>Burkholderiales</taxon>
        <taxon>Burkholderiaceae</taxon>
        <taxon>Caballeronia</taxon>
    </lineage>
</organism>
<dbReference type="OrthoDB" id="5672046at2"/>
<dbReference type="SUPFAM" id="SSF47413">
    <property type="entry name" value="lambda repressor-like DNA-binding domains"/>
    <property type="match status" value="1"/>
</dbReference>
<keyword evidence="2" id="KW-0238">DNA-binding</keyword>
<dbReference type="InterPro" id="IPR010982">
    <property type="entry name" value="Lambda_DNA-bd_dom_sf"/>
</dbReference>
<feature type="domain" description="HTH lacI-type" evidence="4">
    <location>
        <begin position="6"/>
        <end position="62"/>
    </location>
</feature>
<dbReference type="CDD" id="cd06267">
    <property type="entry name" value="PBP1_LacI_sugar_binding-like"/>
    <property type="match status" value="1"/>
</dbReference>
<evidence type="ECO:0000259" key="4">
    <source>
        <dbReference type="PROSITE" id="PS50932"/>
    </source>
</evidence>
<dbReference type="InterPro" id="IPR028082">
    <property type="entry name" value="Peripla_BP_I"/>
</dbReference>
<evidence type="ECO:0000313" key="6">
    <source>
        <dbReference type="Proteomes" id="UP000054683"/>
    </source>
</evidence>
<dbReference type="SMART" id="SM00354">
    <property type="entry name" value="HTH_LACI"/>
    <property type="match status" value="1"/>
</dbReference>
<dbReference type="PANTHER" id="PTHR30146:SF109">
    <property type="entry name" value="HTH-TYPE TRANSCRIPTIONAL REGULATOR GALS"/>
    <property type="match status" value="1"/>
</dbReference>
<dbReference type="Pfam" id="PF00356">
    <property type="entry name" value="LacI"/>
    <property type="match status" value="1"/>
</dbReference>
<dbReference type="PANTHER" id="PTHR30146">
    <property type="entry name" value="LACI-RELATED TRANSCRIPTIONAL REPRESSOR"/>
    <property type="match status" value="1"/>
</dbReference>
<accession>A0A158JPQ4</accession>
<dbReference type="CDD" id="cd01392">
    <property type="entry name" value="HTH_LacI"/>
    <property type="match status" value="1"/>
</dbReference>
<dbReference type="SUPFAM" id="SSF53822">
    <property type="entry name" value="Periplasmic binding protein-like I"/>
    <property type="match status" value="1"/>
</dbReference>
<dbReference type="InterPro" id="IPR000843">
    <property type="entry name" value="HTH_LacI"/>
</dbReference>
<dbReference type="Pfam" id="PF13377">
    <property type="entry name" value="Peripla_BP_3"/>
    <property type="match status" value="1"/>
</dbReference>
<dbReference type="InterPro" id="IPR046335">
    <property type="entry name" value="LacI/GalR-like_sensor"/>
</dbReference>
<dbReference type="GO" id="GO:0003700">
    <property type="term" value="F:DNA-binding transcription factor activity"/>
    <property type="evidence" value="ECO:0007669"/>
    <property type="project" value="TreeGrafter"/>
</dbReference>
<evidence type="ECO:0000313" key="5">
    <source>
        <dbReference type="EMBL" id="SAL70894.1"/>
    </source>
</evidence>
<dbReference type="EMBL" id="FCOK02000107">
    <property type="protein sequence ID" value="SAL70894.1"/>
    <property type="molecule type" value="Genomic_DNA"/>
</dbReference>
<keyword evidence="3" id="KW-0804">Transcription</keyword>
<keyword evidence="1" id="KW-0805">Transcription regulation</keyword>